<dbReference type="Proteomes" id="UP000796880">
    <property type="component" value="Unassembled WGS sequence"/>
</dbReference>
<dbReference type="CDD" id="cd14702">
    <property type="entry name" value="bZIP_plant_GBF1"/>
    <property type="match status" value="1"/>
</dbReference>
<dbReference type="SUPFAM" id="SSF57959">
    <property type="entry name" value="Leucine zipper domain"/>
    <property type="match status" value="1"/>
</dbReference>
<organism evidence="8 9">
    <name type="scientific">Rhamnella rubrinervis</name>
    <dbReference type="NCBI Taxonomy" id="2594499"/>
    <lineage>
        <taxon>Eukaryota</taxon>
        <taxon>Viridiplantae</taxon>
        <taxon>Streptophyta</taxon>
        <taxon>Embryophyta</taxon>
        <taxon>Tracheophyta</taxon>
        <taxon>Spermatophyta</taxon>
        <taxon>Magnoliopsida</taxon>
        <taxon>eudicotyledons</taxon>
        <taxon>Gunneridae</taxon>
        <taxon>Pentapetalae</taxon>
        <taxon>rosids</taxon>
        <taxon>fabids</taxon>
        <taxon>Rosales</taxon>
        <taxon>Rhamnaceae</taxon>
        <taxon>rhamnoid group</taxon>
        <taxon>Rhamneae</taxon>
        <taxon>Rhamnella</taxon>
    </lineage>
</organism>
<evidence type="ECO:0000259" key="7">
    <source>
        <dbReference type="PROSITE" id="PS50217"/>
    </source>
</evidence>
<dbReference type="Gene3D" id="1.20.5.170">
    <property type="match status" value="1"/>
</dbReference>
<keyword evidence="2" id="KW-0805">Transcription regulation</keyword>
<feature type="compositionally biased region" description="Polar residues" evidence="6">
    <location>
        <begin position="101"/>
        <end position="124"/>
    </location>
</feature>
<feature type="region of interest" description="Disordered" evidence="6">
    <location>
        <begin position="101"/>
        <end position="200"/>
    </location>
</feature>
<dbReference type="PROSITE" id="PS50217">
    <property type="entry name" value="BZIP"/>
    <property type="match status" value="1"/>
</dbReference>
<evidence type="ECO:0000256" key="2">
    <source>
        <dbReference type="ARBA" id="ARBA00023015"/>
    </source>
</evidence>
<accession>A0A8K0H634</accession>
<evidence type="ECO:0000313" key="8">
    <source>
        <dbReference type="EMBL" id="KAF3446472.1"/>
    </source>
</evidence>
<keyword evidence="5" id="KW-0539">Nucleus</keyword>
<dbReference type="InterPro" id="IPR046347">
    <property type="entry name" value="bZIP_sf"/>
</dbReference>
<dbReference type="GO" id="GO:0046983">
    <property type="term" value="F:protein dimerization activity"/>
    <property type="evidence" value="ECO:0007669"/>
    <property type="project" value="UniProtKB-ARBA"/>
</dbReference>
<protein>
    <recommendedName>
        <fullName evidence="7">BZIP domain-containing protein</fullName>
    </recommendedName>
</protein>
<sequence>MDHKLPGHVIPCSVTQSETAPFFNGGDIMKRSFSELAMEELFNNDVTNTGSNKDERIGDFRTHRHQVFAETDGFLSDFSFAFKNRDVMELSSGGLTETLLCSPNPTPKNSSISVTMDSQSSSICVGSPASANKPKGRDNQAAGATSGSSDHDREINTDDEDIEIEAGPCEQSTDPTDLKRIKRMDSNRESARRSRKRKQAHLAELESQVDKLRGDNASLYKQLTDATYQYRDADTNNRVLKSNVEAMRAKVKLAEDMVTRGSLTSTLSQLSLNQLIQSHLSTSQQVSPSNLRRAAHVSPTITVHRDDAPFSGITGRNSANGLGNTHNISNNNINTAILSDMQGSFCL</sequence>
<dbReference type="InterPro" id="IPR004827">
    <property type="entry name" value="bZIP"/>
</dbReference>
<evidence type="ECO:0000256" key="1">
    <source>
        <dbReference type="ARBA" id="ARBA00004123"/>
    </source>
</evidence>
<keyword evidence="4" id="KW-0804">Transcription</keyword>
<evidence type="ECO:0000256" key="4">
    <source>
        <dbReference type="ARBA" id="ARBA00023163"/>
    </source>
</evidence>
<dbReference type="GO" id="GO:0005634">
    <property type="term" value="C:nucleus"/>
    <property type="evidence" value="ECO:0007669"/>
    <property type="project" value="UniProtKB-SubCell"/>
</dbReference>
<dbReference type="SMART" id="SM00338">
    <property type="entry name" value="BRLZ"/>
    <property type="match status" value="1"/>
</dbReference>
<dbReference type="AlphaFoldDB" id="A0A8K0H634"/>
<evidence type="ECO:0000256" key="6">
    <source>
        <dbReference type="SAM" id="MobiDB-lite"/>
    </source>
</evidence>
<dbReference type="PROSITE" id="PS00036">
    <property type="entry name" value="BZIP_BASIC"/>
    <property type="match status" value="1"/>
</dbReference>
<evidence type="ECO:0000256" key="3">
    <source>
        <dbReference type="ARBA" id="ARBA00023125"/>
    </source>
</evidence>
<feature type="domain" description="BZIP" evidence="7">
    <location>
        <begin position="177"/>
        <end position="223"/>
    </location>
</feature>
<dbReference type="PANTHER" id="PTHR47693:SF1">
    <property type="entry name" value="BZIP TRANSCRIPTION FACTOR RISBZ3"/>
    <property type="match status" value="1"/>
</dbReference>
<keyword evidence="3" id="KW-0238">DNA-binding</keyword>
<dbReference type="InterPro" id="IPR044168">
    <property type="entry name" value="RISBZ3/4/5"/>
</dbReference>
<reference evidence="8" key="1">
    <citation type="submission" date="2020-03" db="EMBL/GenBank/DDBJ databases">
        <title>A high-quality chromosome-level genome assembly of a woody plant with both climbing and erect habits, Rhamnella rubrinervis.</title>
        <authorList>
            <person name="Lu Z."/>
            <person name="Yang Y."/>
            <person name="Zhu X."/>
            <person name="Sun Y."/>
        </authorList>
    </citation>
    <scope>NUCLEOTIDE SEQUENCE</scope>
    <source>
        <strain evidence="8">BYM</strain>
        <tissue evidence="8">Leaf</tissue>
    </source>
</reference>
<comment type="subcellular location">
    <subcellularLocation>
        <location evidence="1">Nucleus</location>
    </subcellularLocation>
</comment>
<dbReference type="PANTHER" id="PTHR47693">
    <property type="entry name" value="BZIP TRANSCRIPTION FACTOR RISBZ3-RELATED"/>
    <property type="match status" value="1"/>
</dbReference>
<dbReference type="GO" id="GO:0003677">
    <property type="term" value="F:DNA binding"/>
    <property type="evidence" value="ECO:0007669"/>
    <property type="project" value="UniProtKB-KW"/>
</dbReference>
<dbReference type="GO" id="GO:0003700">
    <property type="term" value="F:DNA-binding transcription factor activity"/>
    <property type="evidence" value="ECO:0007669"/>
    <property type="project" value="InterPro"/>
</dbReference>
<evidence type="ECO:0000256" key="5">
    <source>
        <dbReference type="ARBA" id="ARBA00023242"/>
    </source>
</evidence>
<proteinExistence type="predicted"/>
<keyword evidence="9" id="KW-1185">Reference proteome</keyword>
<gene>
    <name evidence="8" type="ORF">FNV43_RR11651</name>
</gene>
<evidence type="ECO:0000313" key="9">
    <source>
        <dbReference type="Proteomes" id="UP000796880"/>
    </source>
</evidence>
<feature type="compositionally biased region" description="Basic and acidic residues" evidence="6">
    <location>
        <begin position="176"/>
        <end position="192"/>
    </location>
</feature>
<comment type="caution">
    <text evidence="8">The sequence shown here is derived from an EMBL/GenBank/DDBJ whole genome shotgun (WGS) entry which is preliminary data.</text>
</comment>
<dbReference type="EMBL" id="VOIH02000005">
    <property type="protein sequence ID" value="KAF3446472.1"/>
    <property type="molecule type" value="Genomic_DNA"/>
</dbReference>
<dbReference type="InterPro" id="IPR045314">
    <property type="entry name" value="bZIP_plant_GBF1"/>
</dbReference>
<name>A0A8K0H634_9ROSA</name>
<dbReference type="Pfam" id="PF00170">
    <property type="entry name" value="bZIP_1"/>
    <property type="match status" value="1"/>
</dbReference>
<dbReference type="OrthoDB" id="1299653at2759"/>
<dbReference type="FunFam" id="1.20.5.170:FF:000020">
    <property type="entry name" value="BZIP transcription factor"/>
    <property type="match status" value="1"/>
</dbReference>